<gene>
    <name evidence="1" type="ORF">OVN521_LOCUS42463</name>
</gene>
<evidence type="ECO:0000313" key="1">
    <source>
        <dbReference type="EMBL" id="CAF4534355.1"/>
    </source>
</evidence>
<reference evidence="1" key="1">
    <citation type="submission" date="2021-02" db="EMBL/GenBank/DDBJ databases">
        <authorList>
            <person name="Nowell W R."/>
        </authorList>
    </citation>
    <scope>NUCLEOTIDE SEQUENCE</scope>
</reference>
<protein>
    <submittedName>
        <fullName evidence="1">Uncharacterized protein</fullName>
    </submittedName>
</protein>
<dbReference type="AlphaFoldDB" id="A0A820XJY2"/>
<proteinExistence type="predicted"/>
<evidence type="ECO:0000313" key="2">
    <source>
        <dbReference type="Proteomes" id="UP000663866"/>
    </source>
</evidence>
<dbReference type="EMBL" id="CAJOBG010058383">
    <property type="protein sequence ID" value="CAF4534355.1"/>
    <property type="molecule type" value="Genomic_DNA"/>
</dbReference>
<keyword evidence="2" id="KW-1185">Reference proteome</keyword>
<dbReference type="Proteomes" id="UP000663866">
    <property type="component" value="Unassembled WGS sequence"/>
</dbReference>
<comment type="caution">
    <text evidence="1">The sequence shown here is derived from an EMBL/GenBank/DDBJ whole genome shotgun (WGS) entry which is preliminary data.</text>
</comment>
<accession>A0A820XJY2</accession>
<feature type="non-terminal residue" evidence="1">
    <location>
        <position position="1"/>
    </location>
</feature>
<organism evidence="1 2">
    <name type="scientific">Rotaria magnacalcarata</name>
    <dbReference type="NCBI Taxonomy" id="392030"/>
    <lineage>
        <taxon>Eukaryota</taxon>
        <taxon>Metazoa</taxon>
        <taxon>Spiralia</taxon>
        <taxon>Gnathifera</taxon>
        <taxon>Rotifera</taxon>
        <taxon>Eurotatoria</taxon>
        <taxon>Bdelloidea</taxon>
        <taxon>Philodinida</taxon>
        <taxon>Philodinidae</taxon>
        <taxon>Rotaria</taxon>
    </lineage>
</organism>
<name>A0A820XJY2_9BILA</name>
<sequence length="58" mass="6972">CPTTIHIYAINNEFQRWNEKRHVHLPDPIDQRRRQIISTIKKRVANEHIPVCSIVEQE</sequence>